<accession>A0A3P6TD01</accession>
<organism evidence="2 3">
    <name type="scientific">Cylicostephanus goldi</name>
    <name type="common">Nematode worm</name>
    <dbReference type="NCBI Taxonomy" id="71465"/>
    <lineage>
        <taxon>Eukaryota</taxon>
        <taxon>Metazoa</taxon>
        <taxon>Ecdysozoa</taxon>
        <taxon>Nematoda</taxon>
        <taxon>Chromadorea</taxon>
        <taxon>Rhabditida</taxon>
        <taxon>Rhabditina</taxon>
        <taxon>Rhabditomorpha</taxon>
        <taxon>Strongyloidea</taxon>
        <taxon>Strongylidae</taxon>
        <taxon>Cylicostephanus</taxon>
    </lineage>
</organism>
<dbReference type="EMBL" id="UYRV01017823">
    <property type="protein sequence ID" value="VDK63778.1"/>
    <property type="molecule type" value="Genomic_DNA"/>
</dbReference>
<sequence length="82" mass="9569">MTDENGVPENSEDESAAYAENGSLPVGTSELEQEIKELERLLRIEREERRRIQTEAQVRTIDINLCSKQTLQNPNDQRYKYE</sequence>
<dbReference type="AlphaFoldDB" id="A0A3P6TD01"/>
<feature type="region of interest" description="Disordered" evidence="1">
    <location>
        <begin position="1"/>
        <end position="29"/>
    </location>
</feature>
<evidence type="ECO:0000313" key="3">
    <source>
        <dbReference type="Proteomes" id="UP000271889"/>
    </source>
</evidence>
<protein>
    <submittedName>
        <fullName evidence="2">Uncharacterized protein</fullName>
    </submittedName>
</protein>
<keyword evidence="3" id="KW-1185">Reference proteome</keyword>
<proteinExistence type="predicted"/>
<evidence type="ECO:0000313" key="2">
    <source>
        <dbReference type="EMBL" id="VDK63778.1"/>
    </source>
</evidence>
<evidence type="ECO:0000256" key="1">
    <source>
        <dbReference type="SAM" id="MobiDB-lite"/>
    </source>
</evidence>
<dbReference type="OrthoDB" id="10581721at2759"/>
<reference evidence="2 3" key="1">
    <citation type="submission" date="2018-11" db="EMBL/GenBank/DDBJ databases">
        <authorList>
            <consortium name="Pathogen Informatics"/>
        </authorList>
    </citation>
    <scope>NUCLEOTIDE SEQUENCE [LARGE SCALE GENOMIC DNA]</scope>
</reference>
<gene>
    <name evidence="2" type="ORF">CGOC_LOCUS5756</name>
</gene>
<name>A0A3P6TD01_CYLGO</name>
<dbReference type="Proteomes" id="UP000271889">
    <property type="component" value="Unassembled WGS sequence"/>
</dbReference>